<protein>
    <recommendedName>
        <fullName evidence="6">ACT domain-containing protein</fullName>
    </recommendedName>
</protein>
<dbReference type="CDD" id="cd04878">
    <property type="entry name" value="ACT_AHAS"/>
    <property type="match status" value="1"/>
</dbReference>
<reference evidence="7" key="1">
    <citation type="submission" date="2014-05" db="EMBL/GenBank/DDBJ databases">
        <title>Key roles for freshwater Actinobacteria revealed by deep metagenomic sequencing.</title>
        <authorList>
            <person name="Ghai R."/>
            <person name="Mizuno C.M."/>
            <person name="Picazo A."/>
            <person name="Camacho A."/>
            <person name="Rodriguez-Valera F."/>
        </authorList>
    </citation>
    <scope>NUCLEOTIDE SEQUENCE</scope>
</reference>
<dbReference type="PROSITE" id="PS51671">
    <property type="entry name" value="ACT"/>
    <property type="match status" value="1"/>
</dbReference>
<dbReference type="SUPFAM" id="SSF55021">
    <property type="entry name" value="ACT-like"/>
    <property type="match status" value="1"/>
</dbReference>
<dbReference type="AlphaFoldDB" id="A0A094QYC3"/>
<comment type="caution">
    <text evidence="7">The sequence shown here is derived from an EMBL/GenBank/DDBJ whole genome shotgun (WGS) entry which is preliminary data.</text>
</comment>
<dbReference type="PANTHER" id="PTHR30239">
    <property type="entry name" value="ACETOLACTATE SYNTHASE SMALL SUBUNIT"/>
    <property type="match status" value="1"/>
</dbReference>
<evidence type="ECO:0000256" key="1">
    <source>
        <dbReference type="ARBA" id="ARBA00004974"/>
    </source>
</evidence>
<comment type="similarity">
    <text evidence="3">Belongs to the acetolactate synthase small subunit family.</text>
</comment>
<dbReference type="GO" id="GO:0003984">
    <property type="term" value="F:acetolactate synthase activity"/>
    <property type="evidence" value="ECO:0007669"/>
    <property type="project" value="TreeGrafter"/>
</dbReference>
<evidence type="ECO:0000256" key="3">
    <source>
        <dbReference type="ARBA" id="ARBA00006341"/>
    </source>
</evidence>
<proteinExistence type="inferred from homology"/>
<evidence type="ECO:0000313" key="7">
    <source>
        <dbReference type="EMBL" id="KGA19531.1"/>
    </source>
</evidence>
<comment type="pathway">
    <text evidence="1">Amino-acid biosynthesis; L-isoleucine biosynthesis; L-isoleucine from 2-oxobutanoate: step 1/4.</text>
</comment>
<dbReference type="UniPathway" id="UPA00047">
    <property type="reaction ID" value="UER00055"/>
</dbReference>
<dbReference type="NCBIfam" id="TIGR00119">
    <property type="entry name" value="acolac_sm"/>
    <property type="match status" value="1"/>
</dbReference>
<dbReference type="UniPathway" id="UPA00049">
    <property type="reaction ID" value="UER00059"/>
</dbReference>
<evidence type="ECO:0000256" key="2">
    <source>
        <dbReference type="ARBA" id="ARBA00005025"/>
    </source>
</evidence>
<evidence type="ECO:0000256" key="4">
    <source>
        <dbReference type="ARBA" id="ARBA00022605"/>
    </source>
</evidence>
<evidence type="ECO:0000256" key="5">
    <source>
        <dbReference type="ARBA" id="ARBA00023304"/>
    </source>
</evidence>
<dbReference type="PANTHER" id="PTHR30239:SF0">
    <property type="entry name" value="ACETOLACTATE SYNTHASE SMALL SUBUNIT 1, CHLOROPLASTIC"/>
    <property type="match status" value="1"/>
</dbReference>
<dbReference type="GO" id="GO:0009099">
    <property type="term" value="P:L-valine biosynthetic process"/>
    <property type="evidence" value="ECO:0007669"/>
    <property type="project" value="UniProtKB-UniPathway"/>
</dbReference>
<dbReference type="EMBL" id="JNSK01000011">
    <property type="protein sequence ID" value="KGA19531.1"/>
    <property type="molecule type" value="Genomic_DNA"/>
</dbReference>
<dbReference type="InterPro" id="IPR054480">
    <property type="entry name" value="AHAS_small-like_ACT"/>
</dbReference>
<sequence>MSKHTLEVLVENSPGVLARVSGLFARRAYNIDALTVGPTENPAISKMQIDVNVEGHALEQVISQLDKLINVISIKEILPTKVKPAPTDTQPDYQN</sequence>
<dbReference type="GO" id="GO:0009097">
    <property type="term" value="P:isoleucine biosynthetic process"/>
    <property type="evidence" value="ECO:0007669"/>
    <property type="project" value="UniProtKB-UniPathway"/>
</dbReference>
<accession>A0A094QYC3</accession>
<gene>
    <name evidence="7" type="ORF">GM50_5125</name>
</gene>
<dbReference type="InterPro" id="IPR045865">
    <property type="entry name" value="ACT-like_dom_sf"/>
</dbReference>
<keyword evidence="5" id="KW-0100">Branched-chain amino acid biosynthesis</keyword>
<organism evidence="7">
    <name type="scientific">freshwater metagenome</name>
    <dbReference type="NCBI Taxonomy" id="449393"/>
    <lineage>
        <taxon>unclassified sequences</taxon>
        <taxon>metagenomes</taxon>
        <taxon>ecological metagenomes</taxon>
    </lineage>
</organism>
<dbReference type="FunFam" id="3.30.70.260:FF:000001">
    <property type="entry name" value="Acetolactate synthase, small subunit"/>
    <property type="match status" value="1"/>
</dbReference>
<dbReference type="InterPro" id="IPR004789">
    <property type="entry name" value="Acetalactate_synth_ssu"/>
</dbReference>
<dbReference type="GO" id="GO:1990610">
    <property type="term" value="F:acetolactate synthase regulator activity"/>
    <property type="evidence" value="ECO:0007669"/>
    <property type="project" value="InterPro"/>
</dbReference>
<name>A0A094QYC3_9ZZZZ</name>
<dbReference type="GO" id="GO:0005829">
    <property type="term" value="C:cytosol"/>
    <property type="evidence" value="ECO:0007669"/>
    <property type="project" value="TreeGrafter"/>
</dbReference>
<dbReference type="Gene3D" id="3.30.70.260">
    <property type="match status" value="1"/>
</dbReference>
<comment type="pathway">
    <text evidence="2">Amino-acid biosynthesis; L-valine biosynthesis; L-valine from pyruvate: step 1/4.</text>
</comment>
<feature type="domain" description="ACT" evidence="6">
    <location>
        <begin position="5"/>
        <end position="79"/>
    </location>
</feature>
<dbReference type="InterPro" id="IPR002912">
    <property type="entry name" value="ACT_dom"/>
</dbReference>
<dbReference type="Pfam" id="PF22629">
    <property type="entry name" value="ACT_AHAS_ss"/>
    <property type="match status" value="1"/>
</dbReference>
<dbReference type="InterPro" id="IPR039557">
    <property type="entry name" value="AHAS_ACT"/>
</dbReference>
<evidence type="ECO:0000259" key="6">
    <source>
        <dbReference type="PROSITE" id="PS51671"/>
    </source>
</evidence>
<keyword evidence="4" id="KW-0028">Amino-acid biosynthesis</keyword>